<evidence type="ECO:0000259" key="4">
    <source>
        <dbReference type="PROSITE" id="PS50893"/>
    </source>
</evidence>
<dbReference type="AlphaFoldDB" id="A0A3B0VPC1"/>
<feature type="domain" description="ABC transporter" evidence="4">
    <location>
        <begin position="1"/>
        <end position="232"/>
    </location>
</feature>
<keyword evidence="2" id="KW-0547">Nucleotide-binding</keyword>
<dbReference type="GO" id="GO:0016887">
    <property type="term" value="F:ATP hydrolysis activity"/>
    <property type="evidence" value="ECO:0007669"/>
    <property type="project" value="InterPro"/>
</dbReference>
<dbReference type="InterPro" id="IPR003439">
    <property type="entry name" value="ABC_transporter-like_ATP-bd"/>
</dbReference>
<organism evidence="5">
    <name type="scientific">hydrothermal vent metagenome</name>
    <dbReference type="NCBI Taxonomy" id="652676"/>
    <lineage>
        <taxon>unclassified sequences</taxon>
        <taxon>metagenomes</taxon>
        <taxon>ecological metagenomes</taxon>
    </lineage>
</organism>
<name>A0A3B0VPC1_9ZZZZ</name>
<dbReference type="InterPro" id="IPR017871">
    <property type="entry name" value="ABC_transporter-like_CS"/>
</dbReference>
<dbReference type="PANTHER" id="PTHR42781">
    <property type="entry name" value="SPERMIDINE/PUTRESCINE IMPORT ATP-BINDING PROTEIN POTA"/>
    <property type="match status" value="1"/>
</dbReference>
<dbReference type="SUPFAM" id="SSF50331">
    <property type="entry name" value="MOP-like"/>
    <property type="match status" value="1"/>
</dbReference>
<dbReference type="InterPro" id="IPR050093">
    <property type="entry name" value="ABC_SmlMolc_Importer"/>
</dbReference>
<keyword evidence="1" id="KW-0813">Transport</keyword>
<dbReference type="InterPro" id="IPR008995">
    <property type="entry name" value="Mo/tungstate-bd_C_term_dom"/>
</dbReference>
<evidence type="ECO:0000256" key="1">
    <source>
        <dbReference type="ARBA" id="ARBA00022448"/>
    </source>
</evidence>
<dbReference type="InterPro" id="IPR027417">
    <property type="entry name" value="P-loop_NTPase"/>
</dbReference>
<sequence length="356" mass="39920">MINIAVKKRFPALAMDFTFKLSSNRAVLFGPSGSGKSSLLKMMIGFSRPDEGRITAADTIIFDQEQTIDLPVHQRQFGYLPQDYTLFPNMSVNENILYGLKARKIPYSQKDLNEVVEKLGIAGRLAARPAELSGGQQQRVALARLMLINPRALLLDEPFSALDTPVREALRDLVIDLSDEANIPALLVTHDLEEALAFGRELVIISGGRVIEYGSKDSIFHCPRYVETARMLGFQTRPIVSSDEKTVRTKSGETFTHNSKEAREARYIGIRPENIMIQREDRPDSGRENLLSGKVTGLHHRAGYIRLVFCSTRGENYLIHAPEHVIRVMGIIRGKKIKISLKSESLIFCSRKTPQT</sequence>
<gene>
    <name evidence="5" type="ORF">MNBD_DELTA03-616</name>
</gene>
<dbReference type="PROSITE" id="PS00211">
    <property type="entry name" value="ABC_TRANSPORTER_1"/>
    <property type="match status" value="1"/>
</dbReference>
<keyword evidence="3" id="KW-0067">ATP-binding</keyword>
<reference evidence="5" key="1">
    <citation type="submission" date="2018-06" db="EMBL/GenBank/DDBJ databases">
        <authorList>
            <person name="Zhirakovskaya E."/>
        </authorList>
    </citation>
    <scope>NUCLEOTIDE SEQUENCE</scope>
</reference>
<proteinExistence type="predicted"/>
<dbReference type="InterPro" id="IPR003593">
    <property type="entry name" value="AAA+_ATPase"/>
</dbReference>
<dbReference type="GO" id="GO:0005524">
    <property type="term" value="F:ATP binding"/>
    <property type="evidence" value="ECO:0007669"/>
    <property type="project" value="UniProtKB-KW"/>
</dbReference>
<protein>
    <recommendedName>
        <fullName evidence="4">ABC transporter domain-containing protein</fullName>
    </recommendedName>
</protein>
<dbReference type="Pfam" id="PF00005">
    <property type="entry name" value="ABC_tran"/>
    <property type="match status" value="1"/>
</dbReference>
<accession>A0A3B0VPC1</accession>
<dbReference type="PANTHER" id="PTHR42781:SF4">
    <property type="entry name" value="SPERMIDINE_PUTRESCINE IMPORT ATP-BINDING PROTEIN POTA"/>
    <property type="match status" value="1"/>
</dbReference>
<dbReference type="EMBL" id="UOEX01000036">
    <property type="protein sequence ID" value="VAW33474.1"/>
    <property type="molecule type" value="Genomic_DNA"/>
</dbReference>
<evidence type="ECO:0000256" key="2">
    <source>
        <dbReference type="ARBA" id="ARBA00022741"/>
    </source>
</evidence>
<dbReference type="SUPFAM" id="SSF52540">
    <property type="entry name" value="P-loop containing nucleoside triphosphate hydrolases"/>
    <property type="match status" value="1"/>
</dbReference>
<evidence type="ECO:0000256" key="3">
    <source>
        <dbReference type="ARBA" id="ARBA00022840"/>
    </source>
</evidence>
<evidence type="ECO:0000313" key="5">
    <source>
        <dbReference type="EMBL" id="VAW33474.1"/>
    </source>
</evidence>
<dbReference type="SMART" id="SM00382">
    <property type="entry name" value="AAA"/>
    <property type="match status" value="1"/>
</dbReference>
<dbReference type="PROSITE" id="PS50893">
    <property type="entry name" value="ABC_TRANSPORTER_2"/>
    <property type="match status" value="1"/>
</dbReference>
<dbReference type="Gene3D" id="3.40.50.300">
    <property type="entry name" value="P-loop containing nucleotide triphosphate hydrolases"/>
    <property type="match status" value="1"/>
</dbReference>